<proteinExistence type="predicted"/>
<sequence>MAESRTELILADIKTALEGIQEDLGFANTVGRVGRDFVPPEDLHGTMLPAFFVTYES</sequence>
<name>A0A0F9JL74_9ZZZZ</name>
<comment type="caution">
    <text evidence="1">The sequence shown here is derived from an EMBL/GenBank/DDBJ whole genome shotgun (WGS) entry which is preliminary data.</text>
</comment>
<reference evidence="1" key="1">
    <citation type="journal article" date="2015" name="Nature">
        <title>Complex archaea that bridge the gap between prokaryotes and eukaryotes.</title>
        <authorList>
            <person name="Spang A."/>
            <person name="Saw J.H."/>
            <person name="Jorgensen S.L."/>
            <person name="Zaremba-Niedzwiedzka K."/>
            <person name="Martijn J."/>
            <person name="Lind A.E."/>
            <person name="van Eijk R."/>
            <person name="Schleper C."/>
            <person name="Guy L."/>
            <person name="Ettema T.J."/>
        </authorList>
    </citation>
    <scope>NUCLEOTIDE SEQUENCE</scope>
</reference>
<dbReference type="AlphaFoldDB" id="A0A0F9JL74"/>
<evidence type="ECO:0000313" key="1">
    <source>
        <dbReference type="EMBL" id="KKM06466.1"/>
    </source>
</evidence>
<gene>
    <name evidence="1" type="ORF">LCGC14_1743670</name>
</gene>
<accession>A0A0F9JL74</accession>
<protein>
    <submittedName>
        <fullName evidence="1">Uncharacterized protein</fullName>
    </submittedName>
</protein>
<feature type="non-terminal residue" evidence="1">
    <location>
        <position position="57"/>
    </location>
</feature>
<dbReference type="EMBL" id="LAZR01015987">
    <property type="protein sequence ID" value="KKM06466.1"/>
    <property type="molecule type" value="Genomic_DNA"/>
</dbReference>
<organism evidence="1">
    <name type="scientific">marine sediment metagenome</name>
    <dbReference type="NCBI Taxonomy" id="412755"/>
    <lineage>
        <taxon>unclassified sequences</taxon>
        <taxon>metagenomes</taxon>
        <taxon>ecological metagenomes</taxon>
    </lineage>
</organism>